<proteinExistence type="predicted"/>
<evidence type="ECO:0000313" key="3">
    <source>
        <dbReference type="RefSeq" id="XP_019317094.2"/>
    </source>
</evidence>
<reference evidence="3" key="1">
    <citation type="submission" date="2025-08" db="UniProtKB">
        <authorList>
            <consortium name="RefSeq"/>
        </authorList>
    </citation>
    <scope>IDENTIFICATION</scope>
    <source>
        <tissue evidence="3">Whole blood</tissue>
    </source>
</reference>
<accession>A0A9V1G811</accession>
<evidence type="ECO:0000256" key="1">
    <source>
        <dbReference type="SAM" id="MobiDB-lite"/>
    </source>
</evidence>
<organism evidence="2 3">
    <name type="scientific">Panthera pardus</name>
    <name type="common">Leopard</name>
    <name type="synonym">Felis pardus</name>
    <dbReference type="NCBI Taxonomy" id="9691"/>
    <lineage>
        <taxon>Eukaryota</taxon>
        <taxon>Metazoa</taxon>
        <taxon>Chordata</taxon>
        <taxon>Craniata</taxon>
        <taxon>Vertebrata</taxon>
        <taxon>Euteleostomi</taxon>
        <taxon>Mammalia</taxon>
        <taxon>Eutheria</taxon>
        <taxon>Laurasiatheria</taxon>
        <taxon>Carnivora</taxon>
        <taxon>Feliformia</taxon>
        <taxon>Felidae</taxon>
        <taxon>Pantherinae</taxon>
        <taxon>Panthera</taxon>
    </lineage>
</organism>
<keyword evidence="2" id="KW-1185">Reference proteome</keyword>
<dbReference type="AlphaFoldDB" id="A0A9V1G811"/>
<dbReference type="KEGG" id="ppad:109274207"/>
<name>A0A9V1G811_PANPR</name>
<dbReference type="GeneID" id="109274207"/>
<feature type="region of interest" description="Disordered" evidence="1">
    <location>
        <begin position="1"/>
        <end position="23"/>
    </location>
</feature>
<dbReference type="RefSeq" id="XP_019317094.2">
    <property type="nucleotide sequence ID" value="XM_019461549.2"/>
</dbReference>
<protein>
    <submittedName>
        <fullName evidence="3">Uncharacterized protein LOC109274207</fullName>
    </submittedName>
</protein>
<dbReference type="Proteomes" id="UP001165780">
    <property type="component" value="Unplaced"/>
</dbReference>
<evidence type="ECO:0000313" key="2">
    <source>
        <dbReference type="Proteomes" id="UP001165780"/>
    </source>
</evidence>
<gene>
    <name evidence="3" type="primary">LOC109274207</name>
</gene>
<sequence>MKEAVLSPSQEPGARGSGQMSLKDDIREAQRDLAAVMSMLILQGLGSMVSASRRRQPPLVHQGTARFTHNPHIALLCLQVSWALGALGGQQGGLACLCHQCQHRAATQHGSEEATAQLCAYSKHLVKYCDGVLGTARLGCPRVSQEDCFIPSVLSRNTPPTRWTQYRGTESPSVLTGQGTPAPWQLSAPMCCPGVLRCPCSRLAGTSRGGIAPWRSPAARSWCINTPAPSTLGG</sequence>